<evidence type="ECO:0000256" key="5">
    <source>
        <dbReference type="ARBA" id="ARBA00022723"/>
    </source>
</evidence>
<dbReference type="Pfam" id="PF00383">
    <property type="entry name" value="dCMP_cyt_deam_1"/>
    <property type="match status" value="1"/>
</dbReference>
<name>A0A1X0DDB5_9MYCO</name>
<reference evidence="13 14" key="1">
    <citation type="submission" date="2016-12" db="EMBL/GenBank/DDBJ databases">
        <title>The new phylogeny of genus Mycobacterium.</title>
        <authorList>
            <person name="Tortoli E."/>
            <person name="Trovato A."/>
            <person name="Cirillo D.M."/>
        </authorList>
    </citation>
    <scope>NUCLEOTIDE SEQUENCE [LARGE SCALE GENOMIC DNA]</scope>
    <source>
        <strain evidence="13 14">DSM 45130</strain>
    </source>
</reference>
<keyword evidence="6" id="KW-0378">Hydrolase</keyword>
<comment type="caution">
    <text evidence="13">The sequence shown here is derived from an EMBL/GenBank/DDBJ whole genome shotgun (WGS) entry which is preliminary data.</text>
</comment>
<dbReference type="RefSeq" id="WP_083031090.1">
    <property type="nucleotide sequence ID" value="NZ_AP022618.1"/>
</dbReference>
<dbReference type="STRING" id="444597.BST26_11515"/>
<dbReference type="CDD" id="cd01283">
    <property type="entry name" value="cytidine_deaminase"/>
    <property type="match status" value="1"/>
</dbReference>
<dbReference type="GO" id="GO:0008270">
    <property type="term" value="F:zinc ion binding"/>
    <property type="evidence" value="ECO:0007669"/>
    <property type="project" value="TreeGrafter"/>
</dbReference>
<dbReference type="PANTHER" id="PTHR11644:SF2">
    <property type="entry name" value="CYTIDINE DEAMINASE"/>
    <property type="match status" value="1"/>
</dbReference>
<dbReference type="Gene3D" id="3.40.140.10">
    <property type="entry name" value="Cytidine Deaminase, domain 2"/>
    <property type="match status" value="1"/>
</dbReference>
<keyword evidence="14" id="KW-1185">Reference proteome</keyword>
<organism evidence="13 14">
    <name type="scientific">Mycolicibacterium insubricum</name>
    <dbReference type="NCBI Taxonomy" id="444597"/>
    <lineage>
        <taxon>Bacteria</taxon>
        <taxon>Bacillati</taxon>
        <taxon>Actinomycetota</taxon>
        <taxon>Actinomycetes</taxon>
        <taxon>Mycobacteriales</taxon>
        <taxon>Mycobacteriaceae</taxon>
        <taxon>Mycolicibacterium</taxon>
    </lineage>
</organism>
<comment type="catalytic activity">
    <reaction evidence="10">
        <text>cytidine + H2O + H(+) = uridine + NH4(+)</text>
        <dbReference type="Rhea" id="RHEA:16069"/>
        <dbReference type="ChEBI" id="CHEBI:15377"/>
        <dbReference type="ChEBI" id="CHEBI:15378"/>
        <dbReference type="ChEBI" id="CHEBI:16704"/>
        <dbReference type="ChEBI" id="CHEBI:17562"/>
        <dbReference type="ChEBI" id="CHEBI:28938"/>
        <dbReference type="EC" id="3.5.4.5"/>
    </reaction>
</comment>
<evidence type="ECO:0000259" key="12">
    <source>
        <dbReference type="PROSITE" id="PS51747"/>
    </source>
</evidence>
<evidence type="ECO:0000256" key="9">
    <source>
        <dbReference type="ARBA" id="ARBA00049252"/>
    </source>
</evidence>
<protein>
    <recommendedName>
        <fullName evidence="4">Cytidine deaminase</fullName>
        <ecNumber evidence="3">3.5.4.5</ecNumber>
    </recommendedName>
    <alternativeName>
        <fullName evidence="8">Cytidine aminohydrolase</fullName>
    </alternativeName>
</protein>
<comment type="function">
    <text evidence="11">Recycles cytidine and 2-deoxycytidine for uridine and 2-deoxyuridine synthesis, respectively. Catalyzes the hydrolytic deamination of cytidine and 2-deoxycytidine to form, respectively, uridine and 2-deoxyuridine.</text>
</comment>
<evidence type="ECO:0000256" key="8">
    <source>
        <dbReference type="ARBA" id="ARBA00032005"/>
    </source>
</evidence>
<dbReference type="GO" id="GO:0055086">
    <property type="term" value="P:nucleobase-containing small molecule metabolic process"/>
    <property type="evidence" value="ECO:0007669"/>
    <property type="project" value="UniProtKB-ARBA"/>
</dbReference>
<comment type="cofactor">
    <cofactor evidence="1">
        <name>Zn(2+)</name>
        <dbReference type="ChEBI" id="CHEBI:29105"/>
    </cofactor>
</comment>
<sequence>MTETGSGIEWKLLRDKAIEISGRAYAPYSRFPVGAAALCDDGRIVTGTNVENVSYGLGLCAECAVVCATVSGGGGRLLALAVVDADGRPLSPCGRCRQLLYEHGGPGMLIDTAAGPRPLAELLPDAFGPDDLERVR</sequence>
<gene>
    <name evidence="13" type="ORF">BST26_11515</name>
</gene>
<dbReference type="EC" id="3.5.4.5" evidence="3"/>
<evidence type="ECO:0000256" key="7">
    <source>
        <dbReference type="ARBA" id="ARBA00022833"/>
    </source>
</evidence>
<dbReference type="PANTHER" id="PTHR11644">
    <property type="entry name" value="CYTIDINE DEAMINASE"/>
    <property type="match status" value="1"/>
</dbReference>
<dbReference type="GO" id="GO:0072527">
    <property type="term" value="P:pyrimidine-containing compound metabolic process"/>
    <property type="evidence" value="ECO:0007669"/>
    <property type="project" value="UniProtKB-ARBA"/>
</dbReference>
<dbReference type="GO" id="GO:0005829">
    <property type="term" value="C:cytosol"/>
    <property type="evidence" value="ECO:0007669"/>
    <property type="project" value="TreeGrafter"/>
</dbReference>
<evidence type="ECO:0000256" key="11">
    <source>
        <dbReference type="ARBA" id="ARBA00056327"/>
    </source>
</evidence>
<dbReference type="EMBL" id="MVHS01000024">
    <property type="protein sequence ID" value="ORA70182.1"/>
    <property type="molecule type" value="Genomic_DNA"/>
</dbReference>
<evidence type="ECO:0000256" key="6">
    <source>
        <dbReference type="ARBA" id="ARBA00022801"/>
    </source>
</evidence>
<evidence type="ECO:0000313" key="14">
    <source>
        <dbReference type="Proteomes" id="UP000192801"/>
    </source>
</evidence>
<evidence type="ECO:0000256" key="4">
    <source>
        <dbReference type="ARBA" id="ARBA00018266"/>
    </source>
</evidence>
<comment type="similarity">
    <text evidence="2">Belongs to the cytidine and deoxycytidylate deaminase family.</text>
</comment>
<dbReference type="Proteomes" id="UP000192801">
    <property type="component" value="Unassembled WGS sequence"/>
</dbReference>
<keyword evidence="7" id="KW-0862">Zinc</keyword>
<dbReference type="PROSITE" id="PS51747">
    <property type="entry name" value="CYT_DCMP_DEAMINASES_2"/>
    <property type="match status" value="1"/>
</dbReference>
<evidence type="ECO:0000313" key="13">
    <source>
        <dbReference type="EMBL" id="ORA70182.1"/>
    </source>
</evidence>
<keyword evidence="5" id="KW-0479">Metal-binding</keyword>
<proteinExistence type="inferred from homology"/>
<comment type="catalytic activity">
    <reaction evidence="9">
        <text>2'-deoxycytidine + H2O + H(+) = 2'-deoxyuridine + NH4(+)</text>
        <dbReference type="Rhea" id="RHEA:13433"/>
        <dbReference type="ChEBI" id="CHEBI:15377"/>
        <dbReference type="ChEBI" id="CHEBI:15378"/>
        <dbReference type="ChEBI" id="CHEBI:15698"/>
        <dbReference type="ChEBI" id="CHEBI:16450"/>
        <dbReference type="ChEBI" id="CHEBI:28938"/>
        <dbReference type="EC" id="3.5.4.5"/>
    </reaction>
</comment>
<accession>A0A1X0DDB5</accession>
<dbReference type="SUPFAM" id="SSF53927">
    <property type="entry name" value="Cytidine deaminase-like"/>
    <property type="match status" value="1"/>
</dbReference>
<dbReference type="GO" id="GO:0004126">
    <property type="term" value="F:cytidine deaminase activity"/>
    <property type="evidence" value="ECO:0007669"/>
    <property type="project" value="UniProtKB-EC"/>
</dbReference>
<evidence type="ECO:0000256" key="10">
    <source>
        <dbReference type="ARBA" id="ARBA00049558"/>
    </source>
</evidence>
<evidence type="ECO:0000256" key="2">
    <source>
        <dbReference type="ARBA" id="ARBA00006576"/>
    </source>
</evidence>
<dbReference type="InterPro" id="IPR016193">
    <property type="entry name" value="Cytidine_deaminase-like"/>
</dbReference>
<evidence type="ECO:0000256" key="1">
    <source>
        <dbReference type="ARBA" id="ARBA00001947"/>
    </source>
</evidence>
<evidence type="ECO:0000256" key="3">
    <source>
        <dbReference type="ARBA" id="ARBA00012783"/>
    </source>
</evidence>
<dbReference type="FunFam" id="3.40.140.10:FF:000008">
    <property type="entry name" value="Cytidine deaminase"/>
    <property type="match status" value="1"/>
</dbReference>
<dbReference type="InterPro" id="IPR050202">
    <property type="entry name" value="Cyt/Deoxycyt_deaminase"/>
</dbReference>
<feature type="domain" description="CMP/dCMP-type deaminase" evidence="12">
    <location>
        <begin position="8"/>
        <end position="130"/>
    </location>
</feature>
<dbReference type="NCBIfam" id="NF004064">
    <property type="entry name" value="PRK05578.1"/>
    <property type="match status" value="1"/>
</dbReference>
<dbReference type="AlphaFoldDB" id="A0A1X0DDB5"/>
<dbReference type="InterPro" id="IPR002125">
    <property type="entry name" value="CMP_dCMP_dom"/>
</dbReference>